<evidence type="ECO:0000256" key="6">
    <source>
        <dbReference type="ARBA" id="ARBA00022679"/>
    </source>
</evidence>
<dbReference type="EMBL" id="OZ004260">
    <property type="protein sequence ID" value="CAK7921027.1"/>
    <property type="molecule type" value="Genomic_DNA"/>
</dbReference>
<dbReference type="Proteomes" id="UP001497600">
    <property type="component" value="Chromosome H"/>
</dbReference>
<sequence>MLSRINLQKSVVSAARQGLKTTRSYSLAATYFPNEPKSPELITDSIPGPKSLASNEELGEVFDNRAAYFVSDYTNSVGNYLSDADGNRLLDVYAQISSIALGYNNPALKETAKSDEMATALINRPALACFPSTDYGKVLKEGILAAAPPGLSKVWTALSGSCANETAFKAAFMYQAAKRRGSMDFTAEELTSVMQNKTPGASDAVILSFEKGFHGRLFGSLSTTRSKAIHKMDIPAFPWPVAPFPKLKYPLDEFKHENLAEEDRCLAELEEIFHSYPKEIAAIIVEPVQSEGGDNHASARYFQGLRDLTMKYEILMIVDEVQTGVAATGKFWAHEHWNLTTPPDMVTFSKKFQAAGFYFRNPDLQPHQPFRQFNTWCGDPSKALIARTIYQEISKNNLVEATAQVGDYLYKGLSEILAKYPTKVKNLRGENFGTFIAWDFIGASERQEFLDSCRAHGINMGGCGDFAVRLRPTLVFEKNHADIFLALTEDIMKKLYT</sequence>
<dbReference type="InterPro" id="IPR015424">
    <property type="entry name" value="PyrdxlP-dep_Trfase"/>
</dbReference>
<dbReference type="PANTHER" id="PTHR43206">
    <property type="entry name" value="AMINOTRANSFERASE"/>
    <property type="match status" value="1"/>
</dbReference>
<keyword evidence="13" id="KW-1185">Reference proteome</keyword>
<dbReference type="EC" id="2.6.1.19" evidence="3"/>
<evidence type="ECO:0000256" key="7">
    <source>
        <dbReference type="ARBA" id="ARBA00022898"/>
    </source>
</evidence>
<dbReference type="GO" id="GO:0008483">
    <property type="term" value="F:transaminase activity"/>
    <property type="evidence" value="ECO:0007669"/>
    <property type="project" value="UniProtKB-KW"/>
</dbReference>
<comment type="cofactor">
    <cofactor evidence="1">
        <name>pyridoxal 5'-phosphate</name>
        <dbReference type="ChEBI" id="CHEBI:597326"/>
    </cofactor>
</comment>
<dbReference type="PANTHER" id="PTHR43206:SF1">
    <property type="entry name" value="4-AMINOBUTYRATE AMINOTRANSFERASE, MITOCHONDRIAL"/>
    <property type="match status" value="1"/>
</dbReference>
<dbReference type="PIRSF" id="PIRSF000521">
    <property type="entry name" value="Transaminase_4ab_Lys_Orn"/>
    <property type="match status" value="1"/>
</dbReference>
<comment type="catalytic activity">
    <reaction evidence="10">
        <text>4-aminobutanoate + 2-oxoglutarate = succinate semialdehyde + L-glutamate</text>
        <dbReference type="Rhea" id="RHEA:23352"/>
        <dbReference type="ChEBI" id="CHEBI:16810"/>
        <dbReference type="ChEBI" id="CHEBI:29985"/>
        <dbReference type="ChEBI" id="CHEBI:57706"/>
        <dbReference type="ChEBI" id="CHEBI:59888"/>
        <dbReference type="EC" id="2.6.1.19"/>
    </reaction>
</comment>
<evidence type="ECO:0000256" key="5">
    <source>
        <dbReference type="ARBA" id="ARBA00022576"/>
    </source>
</evidence>
<keyword evidence="5 12" id="KW-0032">Aminotransferase</keyword>
<comment type="similarity">
    <text evidence="2 11">Belongs to the class-III pyridoxal-phosphate-dependent aminotransferase family.</text>
</comment>
<evidence type="ECO:0000256" key="8">
    <source>
        <dbReference type="ARBA" id="ARBA00030204"/>
    </source>
</evidence>
<dbReference type="Pfam" id="PF00202">
    <property type="entry name" value="Aminotran_3"/>
    <property type="match status" value="1"/>
</dbReference>
<dbReference type="InterPro" id="IPR005814">
    <property type="entry name" value="Aminotrans_3"/>
</dbReference>
<dbReference type="Gene3D" id="3.40.640.10">
    <property type="entry name" value="Type I PLP-dependent aspartate aminotransferase-like (Major domain)"/>
    <property type="match status" value="1"/>
</dbReference>
<dbReference type="InterPro" id="IPR015421">
    <property type="entry name" value="PyrdxlP-dep_Trfase_major"/>
</dbReference>
<evidence type="ECO:0000256" key="3">
    <source>
        <dbReference type="ARBA" id="ARBA00012912"/>
    </source>
</evidence>
<dbReference type="InterPro" id="IPR015422">
    <property type="entry name" value="PyrdxlP-dep_Trfase_small"/>
</dbReference>
<dbReference type="PROSITE" id="PS00600">
    <property type="entry name" value="AA_TRANSFER_CLASS_3"/>
    <property type="match status" value="1"/>
</dbReference>
<evidence type="ECO:0000256" key="1">
    <source>
        <dbReference type="ARBA" id="ARBA00001933"/>
    </source>
</evidence>
<dbReference type="CDD" id="cd00610">
    <property type="entry name" value="OAT_like"/>
    <property type="match status" value="1"/>
</dbReference>
<protein>
    <recommendedName>
        <fullName evidence="4">4-aminobutyrate aminotransferase</fullName>
        <ecNumber evidence="3">2.6.1.19</ecNumber>
    </recommendedName>
    <alternativeName>
        <fullName evidence="9">GABA aminotransferase</fullName>
    </alternativeName>
    <alternativeName>
        <fullName evidence="8">Gamma-amino-N-butyrate transaminase</fullName>
    </alternativeName>
</protein>
<evidence type="ECO:0000256" key="4">
    <source>
        <dbReference type="ARBA" id="ARBA00018543"/>
    </source>
</evidence>
<proteinExistence type="inferred from homology"/>
<dbReference type="Gene3D" id="3.90.1150.10">
    <property type="entry name" value="Aspartate Aminotransferase, domain 1"/>
    <property type="match status" value="1"/>
</dbReference>
<evidence type="ECO:0000256" key="11">
    <source>
        <dbReference type="RuleBase" id="RU003560"/>
    </source>
</evidence>
<evidence type="ECO:0000313" key="13">
    <source>
        <dbReference type="Proteomes" id="UP001497600"/>
    </source>
</evidence>
<dbReference type="SUPFAM" id="SSF53383">
    <property type="entry name" value="PLP-dependent transferases"/>
    <property type="match status" value="1"/>
</dbReference>
<keyword evidence="6" id="KW-0808">Transferase</keyword>
<evidence type="ECO:0000256" key="9">
    <source>
        <dbReference type="ARBA" id="ARBA00031787"/>
    </source>
</evidence>
<gene>
    <name evidence="12" type="primary">UGA1</name>
    <name evidence="12" type="ORF">CAAN4_H09252</name>
</gene>
<dbReference type="InterPro" id="IPR049704">
    <property type="entry name" value="Aminotrans_3_PPA_site"/>
</dbReference>
<evidence type="ECO:0000313" key="12">
    <source>
        <dbReference type="EMBL" id="CAK7921027.1"/>
    </source>
</evidence>
<dbReference type="NCBIfam" id="TIGR00699">
    <property type="entry name" value="GABAtrns_euk"/>
    <property type="match status" value="1"/>
</dbReference>
<reference evidence="12 13" key="1">
    <citation type="submission" date="2024-01" db="EMBL/GenBank/DDBJ databases">
        <authorList>
            <consortium name="Genoscope - CEA"/>
            <person name="William W."/>
        </authorList>
    </citation>
    <scope>NUCLEOTIDE SEQUENCE [LARGE SCALE GENOMIC DNA]</scope>
    <source>
        <strain evidence="12 13">29B2s-10</strain>
    </source>
</reference>
<name>A0ABP0EK34_9ASCO</name>
<accession>A0ABP0EK34</accession>
<keyword evidence="7 11" id="KW-0663">Pyridoxal phosphate</keyword>
<organism evidence="12 13">
    <name type="scientific">[Candida] anglica</name>
    <dbReference type="NCBI Taxonomy" id="148631"/>
    <lineage>
        <taxon>Eukaryota</taxon>
        <taxon>Fungi</taxon>
        <taxon>Dikarya</taxon>
        <taxon>Ascomycota</taxon>
        <taxon>Saccharomycotina</taxon>
        <taxon>Pichiomycetes</taxon>
        <taxon>Debaryomycetaceae</taxon>
        <taxon>Kurtzmaniella</taxon>
    </lineage>
</organism>
<evidence type="ECO:0000256" key="2">
    <source>
        <dbReference type="ARBA" id="ARBA00008954"/>
    </source>
</evidence>
<dbReference type="InterPro" id="IPR004631">
    <property type="entry name" value="4NH2But_aminotransferase_euk"/>
</dbReference>
<evidence type="ECO:0000256" key="10">
    <source>
        <dbReference type="ARBA" id="ARBA00048021"/>
    </source>
</evidence>